<sequence>MRVTADNRAPEIQRLEHLLEGMNYSVWIGAYGPFDSGRSLEEQLRHSVSNRSVVGRETPVSGSDVRSEVLEQLLHPGDGGYGPIDLPAKRSEIIRLAEELLSLVRLDQANAINAFWLAEGHPAYSVWWDFAFDIHADGQRWILMGSASD</sequence>
<proteinExistence type="predicted"/>
<dbReference type="KEGG" id="pvw:HU752_020680"/>
<keyword evidence="2" id="KW-1185">Reference proteome</keyword>
<dbReference type="EMBL" id="CP077093">
    <property type="protein sequence ID" value="QXI26352.1"/>
    <property type="molecule type" value="Genomic_DNA"/>
</dbReference>
<accession>A0A9E6TQE8</accession>
<dbReference type="AlphaFoldDB" id="A0A9E6TQE8"/>
<organism evidence="1 2">
    <name type="scientific">Pseudomonas vanderleydeniana</name>
    <dbReference type="NCBI Taxonomy" id="2745495"/>
    <lineage>
        <taxon>Bacteria</taxon>
        <taxon>Pseudomonadati</taxon>
        <taxon>Pseudomonadota</taxon>
        <taxon>Gammaproteobacteria</taxon>
        <taxon>Pseudomonadales</taxon>
        <taxon>Pseudomonadaceae</taxon>
        <taxon>Pseudomonas</taxon>
    </lineage>
</organism>
<protein>
    <submittedName>
        <fullName evidence="1">Uncharacterized protein</fullName>
    </submittedName>
</protein>
<reference evidence="1 2" key="1">
    <citation type="journal article" date="2020" name="Microorganisms">
        <title>Reliable Identification of Environmental Pseudomonas Isolates Using the rpoD Gene.</title>
        <authorList>
            <consortium name="The Broad Institute Genome Sequencing Platform"/>
            <person name="Girard L."/>
            <person name="Lood C."/>
            <person name="Rokni-Zadeh H."/>
            <person name="van Noort V."/>
            <person name="Lavigne R."/>
            <person name="De Mot R."/>
        </authorList>
    </citation>
    <scope>NUCLEOTIDE SEQUENCE [LARGE SCALE GENOMIC DNA]</scope>
    <source>
        <strain evidence="1 2">RW8P3</strain>
    </source>
</reference>
<name>A0A9E6TQE8_9PSED</name>
<dbReference type="RefSeq" id="WP_186675944.1">
    <property type="nucleotide sequence ID" value="NZ_CP077093.1"/>
</dbReference>
<evidence type="ECO:0000313" key="2">
    <source>
        <dbReference type="Proteomes" id="UP000634530"/>
    </source>
</evidence>
<dbReference type="Proteomes" id="UP000634530">
    <property type="component" value="Chromosome"/>
</dbReference>
<reference evidence="1 2" key="2">
    <citation type="journal article" date="2021" name="Microorganisms">
        <title>The Ever-Expanding Pseudomonas Genus: Description of 43 New Species and Partition of the Pseudomonas putida Group.</title>
        <authorList>
            <person name="Girard L."/>
            <person name="Lood C."/>
            <person name="Hofte M."/>
            <person name="Vandamme P."/>
            <person name="Rokni-Zadeh H."/>
            <person name="van Noort V."/>
            <person name="Lavigne R."/>
            <person name="De Mot R."/>
        </authorList>
    </citation>
    <scope>NUCLEOTIDE SEQUENCE [LARGE SCALE GENOMIC DNA]</scope>
    <source>
        <strain evidence="1 2">RW8P3</strain>
    </source>
</reference>
<evidence type="ECO:0000313" key="1">
    <source>
        <dbReference type="EMBL" id="QXI26352.1"/>
    </source>
</evidence>
<gene>
    <name evidence="1" type="ORF">HU752_020680</name>
</gene>